<keyword evidence="2" id="KW-0813">Transport</keyword>
<organism evidence="10">
    <name type="scientific">Hyalella azteca</name>
    <name type="common">Amphipod</name>
    <dbReference type="NCBI Taxonomy" id="294128"/>
    <lineage>
        <taxon>Eukaryota</taxon>
        <taxon>Metazoa</taxon>
        <taxon>Ecdysozoa</taxon>
        <taxon>Arthropoda</taxon>
        <taxon>Crustacea</taxon>
        <taxon>Multicrustacea</taxon>
        <taxon>Malacostraca</taxon>
        <taxon>Eumalacostraca</taxon>
        <taxon>Peracarida</taxon>
        <taxon>Amphipoda</taxon>
        <taxon>Senticaudata</taxon>
        <taxon>Talitrida</taxon>
        <taxon>Talitroidea</taxon>
        <taxon>Hyalellidae</taxon>
        <taxon>Hyalella</taxon>
    </lineage>
</organism>
<dbReference type="GO" id="GO:0030322">
    <property type="term" value="P:stabilization of membrane potential"/>
    <property type="evidence" value="ECO:0007669"/>
    <property type="project" value="TreeGrafter"/>
</dbReference>
<gene>
    <name evidence="10" type="ORF">HAZT_HAZT003339</name>
</gene>
<feature type="domain" description="Potassium channel" evidence="9">
    <location>
        <begin position="183"/>
        <end position="257"/>
    </location>
</feature>
<feature type="transmembrane region" description="Helical" evidence="8">
    <location>
        <begin position="206"/>
        <end position="223"/>
    </location>
</feature>
<keyword evidence="6 8" id="KW-0472">Membrane</keyword>
<dbReference type="GO" id="GO:0015271">
    <property type="term" value="F:outward rectifier potassium channel activity"/>
    <property type="evidence" value="ECO:0007669"/>
    <property type="project" value="TreeGrafter"/>
</dbReference>
<keyword evidence="7" id="KW-0407">Ion channel</keyword>
<protein>
    <recommendedName>
        <fullName evidence="9">Potassium channel domain-containing protein</fullName>
    </recommendedName>
</protein>
<reference evidence="10" key="1">
    <citation type="submission" date="2014-08" db="EMBL/GenBank/DDBJ databases">
        <authorList>
            <person name="Murali S."/>
            <person name="Richards S."/>
            <person name="Bandaranaike D."/>
            <person name="Bellair M."/>
            <person name="Blankenburg K."/>
            <person name="Chao H."/>
            <person name="Dinh H."/>
            <person name="Doddapaneni H."/>
            <person name="Dugan-Rocha S."/>
            <person name="Elkadiri S."/>
            <person name="Gnanaolivu R."/>
            <person name="Hughes D."/>
            <person name="Lee S."/>
            <person name="Li M."/>
            <person name="Ming W."/>
            <person name="Munidasa M."/>
            <person name="Muniz J."/>
            <person name="Nguyen L."/>
            <person name="Osuji N."/>
            <person name="Pu L.-L."/>
            <person name="Puazo M."/>
            <person name="Skinner E."/>
            <person name="Qu C."/>
            <person name="Quiroz J."/>
            <person name="Raj R."/>
            <person name="Weissenberger G."/>
            <person name="Xin Y."/>
            <person name="Zou X."/>
            <person name="Han Y."/>
            <person name="Worley K."/>
            <person name="Muzny D."/>
            <person name="Gibbs R."/>
        </authorList>
    </citation>
    <scope>NUCLEOTIDE SEQUENCE</scope>
    <source>
        <strain evidence="10">HAZT.00-mixed</strain>
        <tissue evidence="10">Whole organism</tissue>
    </source>
</reference>
<feature type="transmembrane region" description="Helical" evidence="8">
    <location>
        <begin position="34"/>
        <end position="55"/>
    </location>
</feature>
<dbReference type="InterPro" id="IPR005408">
    <property type="entry name" value="2pore_dom_K_chnl_TWIK"/>
</dbReference>
<evidence type="ECO:0000259" key="9">
    <source>
        <dbReference type="Pfam" id="PF07885"/>
    </source>
</evidence>
<reference evidence="10" key="2">
    <citation type="journal article" date="2018" name="Environ. Sci. Technol.">
        <title>The Toxicogenome of Hyalella azteca: A Model for Sediment Ecotoxicology and Evolutionary Toxicology.</title>
        <authorList>
            <person name="Poynton H.C."/>
            <person name="Hasenbein S."/>
            <person name="Benoit J.B."/>
            <person name="Sepulveda M.S."/>
            <person name="Poelchau M.F."/>
            <person name="Hughes D.S.T."/>
            <person name="Murali S.C."/>
            <person name="Chen S."/>
            <person name="Glastad K.M."/>
            <person name="Goodisman M.A.D."/>
            <person name="Werren J.H."/>
            <person name="Vineis J.H."/>
            <person name="Bowen J.L."/>
            <person name="Friedrich M."/>
            <person name="Jones J."/>
            <person name="Robertson H.M."/>
            <person name="Feyereisen R."/>
            <person name="Mechler-Hickson A."/>
            <person name="Mathers N."/>
            <person name="Lee C.E."/>
            <person name="Colbourne J.K."/>
            <person name="Biales A."/>
            <person name="Johnston J.S."/>
            <person name="Wellborn G.A."/>
            <person name="Rosendale A.J."/>
            <person name="Cridge A.G."/>
            <person name="Munoz-Torres M.C."/>
            <person name="Bain P.A."/>
            <person name="Manny A.R."/>
            <person name="Major K.M."/>
            <person name="Lambert F.N."/>
            <person name="Vulpe C.D."/>
            <person name="Tuck P."/>
            <person name="Blalock B.J."/>
            <person name="Lin Y.Y."/>
            <person name="Smith M.E."/>
            <person name="Ochoa-Acuna H."/>
            <person name="Chen M.M."/>
            <person name="Childers C.P."/>
            <person name="Qu J."/>
            <person name="Dugan S."/>
            <person name="Lee S.L."/>
            <person name="Chao H."/>
            <person name="Dinh H."/>
            <person name="Han Y."/>
            <person name="Doddapaneni H."/>
            <person name="Worley K.C."/>
            <person name="Muzny D.M."/>
            <person name="Gibbs R.A."/>
            <person name="Richards S."/>
        </authorList>
    </citation>
    <scope>NUCLEOTIDE SEQUENCE</scope>
    <source>
        <strain evidence="10">HAZT.00-mixed</strain>
        <tissue evidence="10">Whole organism</tissue>
    </source>
</reference>
<evidence type="ECO:0000313" key="10">
    <source>
        <dbReference type="EMBL" id="KAA0184536.1"/>
    </source>
</evidence>
<dbReference type="AlphaFoldDB" id="A0A6A0GQD8"/>
<evidence type="ECO:0000256" key="7">
    <source>
        <dbReference type="ARBA" id="ARBA00023303"/>
    </source>
</evidence>
<dbReference type="PANTHER" id="PTHR11003">
    <property type="entry name" value="POTASSIUM CHANNEL, SUBFAMILY K"/>
    <property type="match status" value="1"/>
</dbReference>
<evidence type="ECO:0000256" key="8">
    <source>
        <dbReference type="SAM" id="Phobius"/>
    </source>
</evidence>
<dbReference type="GO" id="GO:0005886">
    <property type="term" value="C:plasma membrane"/>
    <property type="evidence" value="ECO:0007669"/>
    <property type="project" value="TreeGrafter"/>
</dbReference>
<dbReference type="Gene3D" id="1.10.287.70">
    <property type="match status" value="1"/>
</dbReference>
<dbReference type="InterPro" id="IPR003280">
    <property type="entry name" value="2pore_dom_K_chnl"/>
</dbReference>
<feature type="transmembrane region" description="Helical" evidence="8">
    <location>
        <begin position="175"/>
        <end position="194"/>
    </location>
</feature>
<dbReference type="PANTHER" id="PTHR11003:SF249">
    <property type="entry name" value="TWO PORE POTASSIUM CHANNEL PROTEIN SUP-9"/>
    <property type="match status" value="1"/>
</dbReference>
<sequence>MAPGSATYHTMEEEKNGDVSPITLCSMRRSVSLLLIYIPLYFAYVAGAALIFMVTEGAIEDAYRKRLVEKHEALEEFIEELASASRRGVSAARNASGDRNWSFGQSFFFSSTIVTTIEGGKVFCIAFALMGIPMTFILLTALVDQIVRPIIWCLRRLEILLRQRQKPLNIQMIHFALISSVFFVLFLIIPAAIFSSIEKDWTFLDGFYYCFISLTTIGLGDYIPGDSLDQPLRPLYKIAIAGTVYLTAYLLLGLASVLTVVRLYNDIPELNLGYYLRPHADFPGPEQTRLVPNVADSGLQR</sequence>
<keyword evidence="5" id="KW-0406">Ion transport</keyword>
<accession>A0A6A0GQD8</accession>
<comment type="subcellular location">
    <subcellularLocation>
        <location evidence="1">Membrane</location>
        <topology evidence="1">Multi-pass membrane protein</topology>
    </subcellularLocation>
</comment>
<dbReference type="GO" id="GO:0022841">
    <property type="term" value="F:potassium ion leak channel activity"/>
    <property type="evidence" value="ECO:0007669"/>
    <property type="project" value="TreeGrafter"/>
</dbReference>
<proteinExistence type="predicted"/>
<dbReference type="SUPFAM" id="SSF81324">
    <property type="entry name" value="Voltage-gated potassium channels"/>
    <property type="match status" value="2"/>
</dbReference>
<dbReference type="Proteomes" id="UP000711488">
    <property type="component" value="Unassembled WGS sequence"/>
</dbReference>
<evidence type="ECO:0000256" key="4">
    <source>
        <dbReference type="ARBA" id="ARBA00022989"/>
    </source>
</evidence>
<comment type="caution">
    <text evidence="10">The sequence shown here is derived from an EMBL/GenBank/DDBJ whole genome shotgun (WGS) entry which is preliminary data.</text>
</comment>
<keyword evidence="3 8" id="KW-0812">Transmembrane</keyword>
<dbReference type="PRINTS" id="PR01586">
    <property type="entry name" value="TWIKCHANNEL"/>
</dbReference>
<evidence type="ECO:0000256" key="1">
    <source>
        <dbReference type="ARBA" id="ARBA00004141"/>
    </source>
</evidence>
<evidence type="ECO:0000256" key="2">
    <source>
        <dbReference type="ARBA" id="ARBA00022448"/>
    </source>
</evidence>
<evidence type="ECO:0000256" key="5">
    <source>
        <dbReference type="ARBA" id="ARBA00023065"/>
    </source>
</evidence>
<dbReference type="OrthoDB" id="297496at2759"/>
<dbReference type="InterPro" id="IPR013099">
    <property type="entry name" value="K_chnl_dom"/>
</dbReference>
<evidence type="ECO:0000256" key="6">
    <source>
        <dbReference type="ARBA" id="ARBA00023136"/>
    </source>
</evidence>
<dbReference type="EMBL" id="JQDR03016900">
    <property type="protein sequence ID" value="KAA0184536.1"/>
    <property type="molecule type" value="Genomic_DNA"/>
</dbReference>
<reference evidence="10" key="3">
    <citation type="submission" date="2019-06" db="EMBL/GenBank/DDBJ databases">
        <authorList>
            <person name="Poynton C."/>
            <person name="Hasenbein S."/>
            <person name="Benoit J.B."/>
            <person name="Sepulveda M.S."/>
            <person name="Poelchau M.F."/>
            <person name="Murali S.C."/>
            <person name="Chen S."/>
            <person name="Glastad K.M."/>
            <person name="Werren J.H."/>
            <person name="Vineis J.H."/>
            <person name="Bowen J.L."/>
            <person name="Friedrich M."/>
            <person name="Jones J."/>
            <person name="Robertson H.M."/>
            <person name="Feyereisen R."/>
            <person name="Mechler-Hickson A."/>
            <person name="Mathers N."/>
            <person name="Lee C.E."/>
            <person name="Colbourne J.K."/>
            <person name="Biales A."/>
            <person name="Johnston J.S."/>
            <person name="Wellborn G.A."/>
            <person name="Rosendale A.J."/>
            <person name="Cridge A.G."/>
            <person name="Munoz-Torres M.C."/>
            <person name="Bain P.A."/>
            <person name="Manny A.R."/>
            <person name="Major K.M."/>
            <person name="Lambert F.N."/>
            <person name="Vulpe C.D."/>
            <person name="Tuck P."/>
            <person name="Blalock B.J."/>
            <person name="Lin Y.-Y."/>
            <person name="Smith M.E."/>
            <person name="Ochoa-Acuna H."/>
            <person name="Chen M.-J.M."/>
            <person name="Childers C.P."/>
            <person name="Qu J."/>
            <person name="Dugan S."/>
            <person name="Lee S.L."/>
            <person name="Chao H."/>
            <person name="Dinh H."/>
            <person name="Han Y."/>
            <person name="Doddapaneni H."/>
            <person name="Worley K.C."/>
            <person name="Muzny D.M."/>
            <person name="Gibbs R.A."/>
            <person name="Richards S."/>
        </authorList>
    </citation>
    <scope>NUCLEOTIDE SEQUENCE</scope>
    <source>
        <strain evidence="10">HAZT.00-mixed</strain>
        <tissue evidence="10">Whole organism</tissue>
    </source>
</reference>
<name>A0A6A0GQD8_HYAAZ</name>
<keyword evidence="4 8" id="KW-1133">Transmembrane helix</keyword>
<evidence type="ECO:0000256" key="3">
    <source>
        <dbReference type="ARBA" id="ARBA00022692"/>
    </source>
</evidence>
<dbReference type="Pfam" id="PF07885">
    <property type="entry name" value="Ion_trans_2"/>
    <property type="match status" value="1"/>
</dbReference>
<feature type="transmembrane region" description="Helical" evidence="8">
    <location>
        <begin position="235"/>
        <end position="264"/>
    </location>
</feature>